<reference evidence="2" key="1">
    <citation type="submission" date="2015-07" db="EMBL/GenBank/DDBJ databases">
        <title>Nocardia seriolae U-1 whole genome shotgun sequence.</title>
        <authorList>
            <person name="Imajoh M."/>
            <person name="Fukumoto Y."/>
            <person name="Sukeda M."/>
            <person name="Yamane J."/>
            <person name="Yamasaki K."/>
            <person name="Shimizu M."/>
            <person name="Ohnishi K."/>
            <person name="Oshima S."/>
        </authorList>
    </citation>
    <scope>NUCLEOTIDE SEQUENCE [LARGE SCALE GENOMIC DNA]</scope>
    <source>
        <strain evidence="2">U-1</strain>
    </source>
</reference>
<dbReference type="Proteomes" id="UP000037179">
    <property type="component" value="Unassembled WGS sequence"/>
</dbReference>
<organism evidence="1 2">
    <name type="scientific">Nocardia seriolae</name>
    <dbReference type="NCBI Taxonomy" id="37332"/>
    <lineage>
        <taxon>Bacteria</taxon>
        <taxon>Bacillati</taxon>
        <taxon>Actinomycetota</taxon>
        <taxon>Actinomycetes</taxon>
        <taxon>Mycobacteriales</taxon>
        <taxon>Nocardiaceae</taxon>
        <taxon>Nocardia</taxon>
    </lineage>
</organism>
<dbReference type="EMBL" id="BBYQ01000026">
    <property type="protein sequence ID" value="GAP28032.1"/>
    <property type="molecule type" value="Genomic_DNA"/>
</dbReference>
<reference evidence="1 2" key="2">
    <citation type="journal article" date="2016" name="Genome Announc.">
        <title>Draft Genome Sequence of Erythromycin- and Oxytetracycline-Sensitive Nocardia seriolae Strain U-1 (NBRC 110359).</title>
        <authorList>
            <person name="Imajoh M."/>
            <person name="Sukeda M."/>
            <person name="Shimizu M."/>
            <person name="Yamane J."/>
            <person name="Ohnishi K."/>
            <person name="Oshima S."/>
        </authorList>
    </citation>
    <scope>NUCLEOTIDE SEQUENCE [LARGE SCALE GENOMIC DNA]</scope>
    <source>
        <strain evidence="1 2">U-1</strain>
    </source>
</reference>
<sequence length="100" mass="10890">MVRRAGGEPDPSRAETGDIAAYLDMLTGYEHTRCPCEETGDDDLDMATSLQDRVFGARGVSRRLSVDLETLGPHTRVQGSGVMAVPGHLRHYPRRGALPI</sequence>
<dbReference type="AlphaFoldDB" id="A0ABC9YRF8"/>
<gene>
    <name evidence="1" type="ORF">NSK11_contig00026-0028</name>
</gene>
<keyword evidence="2" id="KW-1185">Reference proteome</keyword>
<protein>
    <submittedName>
        <fullName evidence="1">Uncharacterized protein</fullName>
    </submittedName>
</protein>
<name>A0ABC9YRF8_9NOCA</name>
<evidence type="ECO:0000313" key="1">
    <source>
        <dbReference type="EMBL" id="GAP28032.1"/>
    </source>
</evidence>
<comment type="caution">
    <text evidence="1">The sequence shown here is derived from an EMBL/GenBank/DDBJ whole genome shotgun (WGS) entry which is preliminary data.</text>
</comment>
<accession>A0ABC9YRF8</accession>
<proteinExistence type="predicted"/>
<evidence type="ECO:0000313" key="2">
    <source>
        <dbReference type="Proteomes" id="UP000037179"/>
    </source>
</evidence>